<dbReference type="SUPFAM" id="SSF88659">
    <property type="entry name" value="Sigma3 and sigma4 domains of RNA polymerase sigma factors"/>
    <property type="match status" value="1"/>
</dbReference>
<dbReference type="GO" id="GO:0003677">
    <property type="term" value="F:DNA binding"/>
    <property type="evidence" value="ECO:0007669"/>
    <property type="project" value="InterPro"/>
</dbReference>
<reference evidence="7 8" key="1">
    <citation type="submission" date="2016-01" db="EMBL/GenBank/DDBJ databases">
        <title>Complete genome sequence of strain Lentibacillus amyloliquefaciens LAM0015T isolated from saline sediment.</title>
        <authorList>
            <person name="Wang J.-L."/>
            <person name="He M.-X."/>
        </authorList>
    </citation>
    <scope>NUCLEOTIDE SEQUENCE [LARGE SCALE GENOMIC DNA]</scope>
    <source>
        <strain evidence="7 8">LAM0015</strain>
    </source>
</reference>
<dbReference type="SUPFAM" id="SSF88946">
    <property type="entry name" value="Sigma2 domain of RNA polymerase sigma factors"/>
    <property type="match status" value="1"/>
</dbReference>
<dbReference type="InterPro" id="IPR036388">
    <property type="entry name" value="WH-like_DNA-bd_sf"/>
</dbReference>
<keyword evidence="3" id="KW-0731">Sigma factor</keyword>
<dbReference type="NCBIfam" id="TIGR02937">
    <property type="entry name" value="sigma70-ECF"/>
    <property type="match status" value="1"/>
</dbReference>
<dbReference type="KEGG" id="lao:AOX59_09780"/>
<organism evidence="7 8">
    <name type="scientific">Lentibacillus amyloliquefaciens</name>
    <dbReference type="NCBI Taxonomy" id="1472767"/>
    <lineage>
        <taxon>Bacteria</taxon>
        <taxon>Bacillati</taxon>
        <taxon>Bacillota</taxon>
        <taxon>Bacilli</taxon>
        <taxon>Bacillales</taxon>
        <taxon>Bacillaceae</taxon>
        <taxon>Lentibacillus</taxon>
    </lineage>
</organism>
<evidence type="ECO:0000259" key="5">
    <source>
        <dbReference type="Pfam" id="PF04542"/>
    </source>
</evidence>
<evidence type="ECO:0000256" key="3">
    <source>
        <dbReference type="ARBA" id="ARBA00023082"/>
    </source>
</evidence>
<dbReference type="Proteomes" id="UP000050331">
    <property type="component" value="Chromosome"/>
</dbReference>
<accession>A0A0U4F4Z9</accession>
<dbReference type="CDD" id="cd06171">
    <property type="entry name" value="Sigma70_r4"/>
    <property type="match status" value="1"/>
</dbReference>
<keyword evidence="8" id="KW-1185">Reference proteome</keyword>
<dbReference type="STRING" id="1472767.AOX59_09780"/>
<keyword evidence="2" id="KW-0805">Transcription regulation</keyword>
<evidence type="ECO:0000259" key="6">
    <source>
        <dbReference type="Pfam" id="PF08281"/>
    </source>
</evidence>
<evidence type="ECO:0000313" key="8">
    <source>
        <dbReference type="Proteomes" id="UP000050331"/>
    </source>
</evidence>
<evidence type="ECO:0000313" key="7">
    <source>
        <dbReference type="EMBL" id="ALX50599.1"/>
    </source>
</evidence>
<dbReference type="EMBL" id="CP013862">
    <property type="protein sequence ID" value="ALX50599.1"/>
    <property type="molecule type" value="Genomic_DNA"/>
</dbReference>
<evidence type="ECO:0008006" key="9">
    <source>
        <dbReference type="Google" id="ProtNLM"/>
    </source>
</evidence>
<dbReference type="PANTHER" id="PTHR43133">
    <property type="entry name" value="RNA POLYMERASE ECF-TYPE SIGMA FACTO"/>
    <property type="match status" value="1"/>
</dbReference>
<keyword evidence="4" id="KW-0804">Transcription</keyword>
<dbReference type="InterPro" id="IPR013324">
    <property type="entry name" value="RNA_pol_sigma_r3/r4-like"/>
</dbReference>
<gene>
    <name evidence="7" type="ORF">AOX59_09780</name>
</gene>
<proteinExistence type="inferred from homology"/>
<dbReference type="GO" id="GO:0016987">
    <property type="term" value="F:sigma factor activity"/>
    <property type="evidence" value="ECO:0007669"/>
    <property type="project" value="UniProtKB-KW"/>
</dbReference>
<dbReference type="InterPro" id="IPR007627">
    <property type="entry name" value="RNA_pol_sigma70_r2"/>
</dbReference>
<feature type="domain" description="RNA polymerase sigma factor 70 region 4 type 2" evidence="6">
    <location>
        <begin position="99"/>
        <end position="150"/>
    </location>
</feature>
<comment type="similarity">
    <text evidence="1">Belongs to the sigma-70 factor family. ECF subfamily.</text>
</comment>
<evidence type="ECO:0000256" key="1">
    <source>
        <dbReference type="ARBA" id="ARBA00010641"/>
    </source>
</evidence>
<dbReference type="GO" id="GO:0006352">
    <property type="term" value="P:DNA-templated transcription initiation"/>
    <property type="evidence" value="ECO:0007669"/>
    <property type="project" value="InterPro"/>
</dbReference>
<protein>
    <recommendedName>
        <fullName evidence="9">RNA polymerase subunit sigma</fullName>
    </recommendedName>
</protein>
<dbReference type="Pfam" id="PF08281">
    <property type="entry name" value="Sigma70_r4_2"/>
    <property type="match status" value="1"/>
</dbReference>
<dbReference type="InterPro" id="IPR039425">
    <property type="entry name" value="RNA_pol_sigma-70-like"/>
</dbReference>
<dbReference type="PANTHER" id="PTHR43133:SF60">
    <property type="entry name" value="RNA POLYMERASE SIGMA FACTOR SIGV"/>
    <property type="match status" value="1"/>
</dbReference>
<dbReference type="AlphaFoldDB" id="A0A0U4F4Z9"/>
<dbReference type="Gene3D" id="1.10.1740.10">
    <property type="match status" value="1"/>
</dbReference>
<feature type="domain" description="RNA polymerase sigma-70 region 2" evidence="5">
    <location>
        <begin position="2"/>
        <end position="65"/>
    </location>
</feature>
<evidence type="ECO:0000256" key="4">
    <source>
        <dbReference type="ARBA" id="ARBA00023163"/>
    </source>
</evidence>
<dbReference type="InterPro" id="IPR013249">
    <property type="entry name" value="RNA_pol_sigma70_r4_t2"/>
</dbReference>
<dbReference type="Gene3D" id="1.10.10.10">
    <property type="entry name" value="Winged helix-like DNA-binding domain superfamily/Winged helix DNA-binding domain"/>
    <property type="match status" value="1"/>
</dbReference>
<evidence type="ECO:0000256" key="2">
    <source>
        <dbReference type="ARBA" id="ARBA00023015"/>
    </source>
</evidence>
<name>A0A0U4F4Z9_9BACI</name>
<dbReference type="InterPro" id="IPR013325">
    <property type="entry name" value="RNA_pol_sigma_r2"/>
</dbReference>
<dbReference type="Pfam" id="PF04542">
    <property type="entry name" value="Sigma70_r2"/>
    <property type="match status" value="1"/>
</dbReference>
<dbReference type="InterPro" id="IPR014284">
    <property type="entry name" value="RNA_pol_sigma-70_dom"/>
</dbReference>
<sequence length="159" mass="18665">MTQYGSQVKRLAYTYVKDVQTAENIAQEVFIKCYKKMHHLKKNNAVKAWINQITVNKCKDHFRSGWIKNLNLNASFSHWLRGSAPSPEEEYSKKIQHDELTKEVLSLPLKYREVIIHFHFQELSINEISELLKIKVPTVSSRLKRARQMLKERLEGGPK</sequence>